<evidence type="ECO:0000256" key="2">
    <source>
        <dbReference type="SAM" id="Phobius"/>
    </source>
</evidence>
<feature type="transmembrane region" description="Helical" evidence="2">
    <location>
        <begin position="108"/>
        <end position="127"/>
    </location>
</feature>
<name>A0ABU2BLD2_9MICC</name>
<feature type="compositionally biased region" description="Polar residues" evidence="1">
    <location>
        <begin position="214"/>
        <end position="227"/>
    </location>
</feature>
<feature type="transmembrane region" description="Helical" evidence="2">
    <location>
        <begin position="70"/>
        <end position="88"/>
    </location>
</feature>
<feature type="region of interest" description="Disordered" evidence="1">
    <location>
        <begin position="200"/>
        <end position="227"/>
    </location>
</feature>
<accession>A0ABU2BLD2</accession>
<feature type="transmembrane region" description="Helical" evidence="2">
    <location>
        <begin position="38"/>
        <end position="58"/>
    </location>
</feature>
<organism evidence="3 4">
    <name type="scientific">Paeniglutamicibacter sulfureus</name>
    <dbReference type="NCBI Taxonomy" id="43666"/>
    <lineage>
        <taxon>Bacteria</taxon>
        <taxon>Bacillati</taxon>
        <taxon>Actinomycetota</taxon>
        <taxon>Actinomycetes</taxon>
        <taxon>Micrococcales</taxon>
        <taxon>Micrococcaceae</taxon>
        <taxon>Paeniglutamicibacter</taxon>
    </lineage>
</organism>
<reference evidence="3 4" key="1">
    <citation type="submission" date="2023-07" db="EMBL/GenBank/DDBJ databases">
        <title>Sequencing the genomes of 1000 actinobacteria strains.</title>
        <authorList>
            <person name="Klenk H.-P."/>
        </authorList>
    </citation>
    <scope>NUCLEOTIDE SEQUENCE [LARGE SCALE GENOMIC DNA]</scope>
    <source>
        <strain evidence="3 4">DSM 20167</strain>
    </source>
</reference>
<proteinExistence type="predicted"/>
<feature type="transmembrane region" description="Helical" evidence="2">
    <location>
        <begin position="167"/>
        <end position="189"/>
    </location>
</feature>
<comment type="caution">
    <text evidence="3">The sequence shown here is derived from an EMBL/GenBank/DDBJ whole genome shotgun (WGS) entry which is preliminary data.</text>
</comment>
<dbReference type="Proteomes" id="UP001183817">
    <property type="component" value="Unassembled WGS sequence"/>
</dbReference>
<evidence type="ECO:0000256" key="1">
    <source>
        <dbReference type="SAM" id="MobiDB-lite"/>
    </source>
</evidence>
<dbReference type="EMBL" id="JAVDYI010000001">
    <property type="protein sequence ID" value="MDR7358528.1"/>
    <property type="molecule type" value="Genomic_DNA"/>
</dbReference>
<dbReference type="RefSeq" id="WP_310290405.1">
    <property type="nucleotide sequence ID" value="NZ_BAAAWO010000001.1"/>
</dbReference>
<keyword evidence="4" id="KW-1185">Reference proteome</keyword>
<feature type="transmembrane region" description="Helical" evidence="2">
    <location>
        <begin position="139"/>
        <end position="161"/>
    </location>
</feature>
<dbReference type="InterPro" id="IPR009339">
    <property type="entry name" value="DUF998"/>
</dbReference>
<evidence type="ECO:0000313" key="4">
    <source>
        <dbReference type="Proteomes" id="UP001183817"/>
    </source>
</evidence>
<evidence type="ECO:0000313" key="3">
    <source>
        <dbReference type="EMBL" id="MDR7358528.1"/>
    </source>
</evidence>
<sequence>MVGVAVYVLVDVVLQFLPPHYSVVSDAESNLAVGPFGWIMNLNFLGRAVTTMCVIAAINRVGRVSRLRRTGTLFLGIGDLCSAVLAFFPTDVGVESGLSPATVAGTVHLYVAGTGFLAALVGIWVLTKWMRSGPGFRSAYPTIVFFAALATAGFASLGLTAVSGQNLLGLAERVCLAGVLGWVLVCNAIRRLSRRSGPIPPASTAISGQAPPSAGTTVQGGQRNVGS</sequence>
<keyword evidence="2" id="KW-1133">Transmembrane helix</keyword>
<dbReference type="Pfam" id="PF06197">
    <property type="entry name" value="DUF998"/>
    <property type="match status" value="1"/>
</dbReference>
<evidence type="ECO:0008006" key="5">
    <source>
        <dbReference type="Google" id="ProtNLM"/>
    </source>
</evidence>
<gene>
    <name evidence="3" type="ORF">J2S64_002219</name>
</gene>
<keyword evidence="2" id="KW-0472">Membrane</keyword>
<keyword evidence="2" id="KW-0812">Transmembrane</keyword>
<protein>
    <recommendedName>
        <fullName evidence="5">DUF998 domain-containing protein</fullName>
    </recommendedName>
</protein>